<dbReference type="AlphaFoldDB" id="A0A8S1X6B0"/>
<dbReference type="OrthoDB" id="295927at2759"/>
<evidence type="ECO:0000259" key="2">
    <source>
        <dbReference type="PROSITE" id="PS50089"/>
    </source>
</evidence>
<dbReference type="PROSITE" id="PS50089">
    <property type="entry name" value="ZF_RING_2"/>
    <property type="match status" value="1"/>
</dbReference>
<dbReference type="PANTHER" id="PTHR10131">
    <property type="entry name" value="TNF RECEPTOR ASSOCIATED FACTOR"/>
    <property type="match status" value="1"/>
</dbReference>
<reference evidence="3" key="1">
    <citation type="submission" date="2021-01" db="EMBL/GenBank/DDBJ databases">
        <authorList>
            <consortium name="Genoscope - CEA"/>
            <person name="William W."/>
        </authorList>
    </citation>
    <scope>NUCLEOTIDE SEQUENCE</scope>
</reference>
<dbReference type="GO" id="GO:0008270">
    <property type="term" value="F:zinc ion binding"/>
    <property type="evidence" value="ECO:0007669"/>
    <property type="project" value="UniProtKB-KW"/>
</dbReference>
<evidence type="ECO:0000313" key="3">
    <source>
        <dbReference type="EMBL" id="CAD8196395.1"/>
    </source>
</evidence>
<dbReference type="PANTHER" id="PTHR10131:SF94">
    <property type="entry name" value="TNF RECEPTOR-ASSOCIATED FACTOR 4"/>
    <property type="match status" value="1"/>
</dbReference>
<sequence length="316" mass="37023">MNPSTISSSQILRDFLVDPTSIDQNLLCLICQELVVDPKECSQCQNLFCSECIASWLEKKKTCPYNCSKEIELKNPHRIVKNSISQIEVKCLNKGCGKQMQIQNLDSHLQQCEYQEKKCPFPDCDFKDIQKQIKLHEQICEHRIQNCKKCDSKYKVNQEHDCLVQLLQKLKLQEENFQVYQQKTDQVIRDLVTRLTKLEDSQKRPNKPKCFEGHELKWIYPKQGIQCESCKYANENIRYVCEICRAAYCQKCKMPEFNANICPAHHILQFSQKPAFGLKCDFCRHNIYSKGDSVYSDRTCDFDICNSCFQKLKLIK</sequence>
<proteinExistence type="predicted"/>
<keyword evidence="1" id="KW-0479">Metal-binding</keyword>
<organism evidence="3 4">
    <name type="scientific">Paramecium octaurelia</name>
    <dbReference type="NCBI Taxonomy" id="43137"/>
    <lineage>
        <taxon>Eukaryota</taxon>
        <taxon>Sar</taxon>
        <taxon>Alveolata</taxon>
        <taxon>Ciliophora</taxon>
        <taxon>Intramacronucleata</taxon>
        <taxon>Oligohymenophorea</taxon>
        <taxon>Peniculida</taxon>
        <taxon>Parameciidae</taxon>
        <taxon>Paramecium</taxon>
    </lineage>
</organism>
<dbReference type="InterPro" id="IPR001841">
    <property type="entry name" value="Znf_RING"/>
</dbReference>
<protein>
    <recommendedName>
        <fullName evidence="2">RING-type domain-containing protein</fullName>
    </recommendedName>
</protein>
<name>A0A8S1X6B0_PAROT</name>
<evidence type="ECO:0000313" key="4">
    <source>
        <dbReference type="Proteomes" id="UP000683925"/>
    </source>
</evidence>
<gene>
    <name evidence="3" type="ORF">POCTA_138.1.T1110156</name>
</gene>
<dbReference type="EMBL" id="CAJJDP010000111">
    <property type="protein sequence ID" value="CAD8196395.1"/>
    <property type="molecule type" value="Genomic_DNA"/>
</dbReference>
<evidence type="ECO:0000256" key="1">
    <source>
        <dbReference type="PROSITE-ProRule" id="PRU00175"/>
    </source>
</evidence>
<keyword evidence="1" id="KW-0863">Zinc-finger</keyword>
<keyword evidence="4" id="KW-1185">Reference proteome</keyword>
<accession>A0A8S1X6B0</accession>
<dbReference type="OMA" id="NPHRIVK"/>
<dbReference type="Pfam" id="PF13923">
    <property type="entry name" value="zf-C3HC4_2"/>
    <property type="match status" value="1"/>
</dbReference>
<dbReference type="Proteomes" id="UP000683925">
    <property type="component" value="Unassembled WGS sequence"/>
</dbReference>
<comment type="caution">
    <text evidence="3">The sequence shown here is derived from an EMBL/GenBank/DDBJ whole genome shotgun (WGS) entry which is preliminary data.</text>
</comment>
<keyword evidence="1" id="KW-0862">Zinc</keyword>
<feature type="domain" description="RING-type" evidence="2">
    <location>
        <begin position="28"/>
        <end position="64"/>
    </location>
</feature>